<organism evidence="1 2">
    <name type="scientific">Flavobacterium omnivorum</name>
    <dbReference type="NCBI Taxonomy" id="178355"/>
    <lineage>
        <taxon>Bacteria</taxon>
        <taxon>Pseudomonadati</taxon>
        <taxon>Bacteroidota</taxon>
        <taxon>Flavobacteriia</taxon>
        <taxon>Flavobacteriales</taxon>
        <taxon>Flavobacteriaceae</taxon>
        <taxon>Flavobacterium</taxon>
    </lineage>
</organism>
<proteinExistence type="predicted"/>
<dbReference type="Proteomes" id="UP000199274">
    <property type="component" value="Unassembled WGS sequence"/>
</dbReference>
<dbReference type="EMBL" id="FNDB01000020">
    <property type="protein sequence ID" value="SDI02340.1"/>
    <property type="molecule type" value="Genomic_DNA"/>
</dbReference>
<protein>
    <submittedName>
        <fullName evidence="1">Uncharacterized protein</fullName>
    </submittedName>
</protein>
<gene>
    <name evidence="1" type="ORF">SAMN04488062_12044</name>
</gene>
<dbReference type="AlphaFoldDB" id="A0A1G8H727"/>
<evidence type="ECO:0000313" key="2">
    <source>
        <dbReference type="Proteomes" id="UP000199274"/>
    </source>
</evidence>
<keyword evidence="2" id="KW-1185">Reference proteome</keyword>
<evidence type="ECO:0000313" key="1">
    <source>
        <dbReference type="EMBL" id="SDI02340.1"/>
    </source>
</evidence>
<reference evidence="2" key="1">
    <citation type="submission" date="2016-10" db="EMBL/GenBank/DDBJ databases">
        <authorList>
            <person name="Varghese N."/>
            <person name="Submissions S."/>
        </authorList>
    </citation>
    <scope>NUCLEOTIDE SEQUENCE [LARGE SCALE GENOMIC DNA]</scope>
    <source>
        <strain evidence="2">CGMCC 1.2747</strain>
    </source>
</reference>
<sequence>MAVVAFGIAGAMHTNAMSKKATTLVNKWGYTHIEGENCVLTNQMCRTEPGPSCKLAGEQLYDFVSTTSCPTPLNKIQ</sequence>
<name>A0A1G8H727_9FLAO</name>
<accession>A0A1G8H727</accession>